<accession>M9M3B5</accession>
<organism evidence="2 3">
    <name type="scientific">Paenibacillus popilliae ATCC 14706</name>
    <dbReference type="NCBI Taxonomy" id="1212764"/>
    <lineage>
        <taxon>Bacteria</taxon>
        <taxon>Bacillati</taxon>
        <taxon>Bacillota</taxon>
        <taxon>Bacilli</taxon>
        <taxon>Bacillales</taxon>
        <taxon>Paenibacillaceae</taxon>
        <taxon>Paenibacillus</taxon>
    </lineage>
</organism>
<dbReference type="InterPro" id="IPR005119">
    <property type="entry name" value="LysR_subst-bd"/>
</dbReference>
<dbReference type="Proteomes" id="UP000029453">
    <property type="component" value="Unassembled WGS sequence"/>
</dbReference>
<gene>
    <name evidence="2" type="ORF">PPOP_2892</name>
</gene>
<evidence type="ECO:0000313" key="3">
    <source>
        <dbReference type="Proteomes" id="UP000029453"/>
    </source>
</evidence>
<dbReference type="RefSeq" id="WP_006287171.1">
    <property type="nucleotide sequence ID" value="NZ_BALG01000222.1"/>
</dbReference>
<dbReference type="EMBL" id="BALG01000222">
    <property type="protein sequence ID" value="GAC43509.1"/>
    <property type="molecule type" value="Genomic_DNA"/>
</dbReference>
<reference evidence="2 3" key="1">
    <citation type="submission" date="2012-10" db="EMBL/GenBank/DDBJ databases">
        <title>Draft Genome Sequence of Paenibacillus popilliae ATCC 14706T.</title>
        <authorList>
            <person name="Iiyama K."/>
            <person name="Mori K."/>
            <person name="Mon H."/>
            <person name="Chieda Y."/>
            <person name="Lee J.M."/>
            <person name="Kusakabe T."/>
            <person name="Tashiro K."/>
            <person name="Asano S."/>
            <person name="Yasunaga-Aoki C."/>
            <person name="Shimizu S."/>
        </authorList>
    </citation>
    <scope>NUCLEOTIDE SEQUENCE [LARGE SCALE GENOMIC DNA]</scope>
    <source>
        <strain evidence="2 3">ATCC 14706</strain>
    </source>
</reference>
<keyword evidence="3" id="KW-1185">Reference proteome</keyword>
<dbReference type="Gene3D" id="3.40.190.10">
    <property type="entry name" value="Periplasmic binding protein-like II"/>
    <property type="match status" value="1"/>
</dbReference>
<feature type="domain" description="LysR substrate-binding" evidence="1">
    <location>
        <begin position="18"/>
        <end position="76"/>
    </location>
</feature>
<dbReference type="AlphaFoldDB" id="M9M3B5"/>
<dbReference type="Pfam" id="PF03466">
    <property type="entry name" value="LysR_substrate"/>
    <property type="match status" value="1"/>
</dbReference>
<name>M9M3B5_PAEPP</name>
<dbReference type="SUPFAM" id="SSF53850">
    <property type="entry name" value="Periplasmic binding protein-like II"/>
    <property type="match status" value="1"/>
</dbReference>
<protein>
    <submittedName>
        <fullName evidence="2">Transcriptional regulator</fullName>
    </submittedName>
</protein>
<comment type="caution">
    <text evidence="2">The sequence shown here is derived from an EMBL/GenBank/DDBJ whole genome shotgun (WGS) entry which is preliminary data.</text>
</comment>
<evidence type="ECO:0000259" key="1">
    <source>
        <dbReference type="Pfam" id="PF03466"/>
    </source>
</evidence>
<evidence type="ECO:0000313" key="2">
    <source>
        <dbReference type="EMBL" id="GAC43509.1"/>
    </source>
</evidence>
<proteinExistence type="predicted"/>
<sequence>MDNIRQVQPHPEQDKAKACSWILRESGSGTRSYSEQFIRELGVEPKRTYVFNSSQGGKEAVLAGLGITLLSRWVIHSRPW</sequence>